<keyword evidence="2 3" id="KW-0687">Ribonucleoprotein</keyword>
<dbReference type="SUPFAM" id="SSF54565">
    <property type="entry name" value="Ribosomal protein S16"/>
    <property type="match status" value="1"/>
</dbReference>
<dbReference type="Pfam" id="PF00886">
    <property type="entry name" value="Ribosomal_S16"/>
    <property type="match status" value="1"/>
</dbReference>
<protein>
    <recommendedName>
        <fullName evidence="3">Small ribosomal subunit protein bS16</fullName>
    </recommendedName>
</protein>
<dbReference type="KEGG" id="tpx:Turpa_2118"/>
<evidence type="ECO:0000313" key="4">
    <source>
        <dbReference type="EMBL" id="AFM12764.1"/>
    </source>
</evidence>
<dbReference type="GO" id="GO:0003735">
    <property type="term" value="F:structural constituent of ribosome"/>
    <property type="evidence" value="ECO:0007669"/>
    <property type="project" value="InterPro"/>
</dbReference>
<evidence type="ECO:0000256" key="3">
    <source>
        <dbReference type="HAMAP-Rule" id="MF_00385"/>
    </source>
</evidence>
<dbReference type="FunFam" id="3.30.1320.10:FF:000010">
    <property type="entry name" value="30S ribosomal protein S16"/>
    <property type="match status" value="1"/>
</dbReference>
<name>I4B657_TURPD</name>
<dbReference type="PANTHER" id="PTHR12919:SF20">
    <property type="entry name" value="SMALL RIBOSOMAL SUBUNIT PROTEIN BS16M"/>
    <property type="match status" value="1"/>
</dbReference>
<comment type="similarity">
    <text evidence="3">Belongs to the bacterial ribosomal protein bS16 family.</text>
</comment>
<dbReference type="EMBL" id="CP002959">
    <property type="protein sequence ID" value="AFM12764.1"/>
    <property type="molecule type" value="Genomic_DNA"/>
</dbReference>
<dbReference type="RefSeq" id="WP_014803270.1">
    <property type="nucleotide sequence ID" value="NC_018020.1"/>
</dbReference>
<proteinExistence type="inferred from homology"/>
<dbReference type="NCBIfam" id="TIGR00002">
    <property type="entry name" value="S16"/>
    <property type="match status" value="1"/>
</dbReference>
<dbReference type="AlphaFoldDB" id="I4B657"/>
<dbReference type="Gene3D" id="3.30.1320.10">
    <property type="match status" value="1"/>
</dbReference>
<dbReference type="GO" id="GO:0005737">
    <property type="term" value="C:cytoplasm"/>
    <property type="evidence" value="ECO:0007669"/>
    <property type="project" value="UniProtKB-ARBA"/>
</dbReference>
<evidence type="ECO:0000313" key="5">
    <source>
        <dbReference type="Proteomes" id="UP000006048"/>
    </source>
</evidence>
<dbReference type="Proteomes" id="UP000006048">
    <property type="component" value="Chromosome"/>
</dbReference>
<reference evidence="4 5" key="1">
    <citation type="submission" date="2012-06" db="EMBL/GenBank/DDBJ databases">
        <title>The complete chromosome of genome of Turneriella parva DSM 21527.</title>
        <authorList>
            <consortium name="US DOE Joint Genome Institute (JGI-PGF)"/>
            <person name="Lucas S."/>
            <person name="Han J."/>
            <person name="Lapidus A."/>
            <person name="Bruce D."/>
            <person name="Goodwin L."/>
            <person name="Pitluck S."/>
            <person name="Peters L."/>
            <person name="Kyrpides N."/>
            <person name="Mavromatis K."/>
            <person name="Ivanova N."/>
            <person name="Mikhailova N."/>
            <person name="Chertkov O."/>
            <person name="Detter J.C."/>
            <person name="Tapia R."/>
            <person name="Han C."/>
            <person name="Land M."/>
            <person name="Hauser L."/>
            <person name="Markowitz V."/>
            <person name="Cheng J.-F."/>
            <person name="Hugenholtz P."/>
            <person name="Woyke T."/>
            <person name="Wu D."/>
            <person name="Gronow S."/>
            <person name="Wellnitz S."/>
            <person name="Brambilla E."/>
            <person name="Klenk H.-P."/>
            <person name="Eisen J.A."/>
        </authorList>
    </citation>
    <scope>NUCLEOTIDE SEQUENCE [LARGE SCALE GENOMIC DNA]</scope>
    <source>
        <strain evidence="5">ATCC BAA-1111 / DSM 21527 / NCTC 11395 / H</strain>
    </source>
</reference>
<dbReference type="HAMAP" id="MF_00385">
    <property type="entry name" value="Ribosomal_bS16"/>
    <property type="match status" value="1"/>
</dbReference>
<dbReference type="OrthoDB" id="9807878at2"/>
<evidence type="ECO:0000256" key="1">
    <source>
        <dbReference type="ARBA" id="ARBA00022980"/>
    </source>
</evidence>
<dbReference type="InterPro" id="IPR000307">
    <property type="entry name" value="Ribosomal_bS16"/>
</dbReference>
<dbReference type="PATRIC" id="fig|869212.3.peg.2124"/>
<organism evidence="4 5">
    <name type="scientific">Turneriella parva (strain ATCC BAA-1111 / DSM 21527 / NCTC 11395 / H)</name>
    <name type="common">Leptospira parva</name>
    <dbReference type="NCBI Taxonomy" id="869212"/>
    <lineage>
        <taxon>Bacteria</taxon>
        <taxon>Pseudomonadati</taxon>
        <taxon>Spirochaetota</taxon>
        <taxon>Spirochaetia</taxon>
        <taxon>Leptospirales</taxon>
        <taxon>Leptospiraceae</taxon>
        <taxon>Turneriella</taxon>
    </lineage>
</organism>
<dbReference type="PANTHER" id="PTHR12919">
    <property type="entry name" value="30S RIBOSOMAL PROTEIN S16"/>
    <property type="match status" value="1"/>
</dbReference>
<gene>
    <name evidence="3" type="primary">rpsP</name>
    <name evidence="4" type="ordered locus">Turpa_2118</name>
</gene>
<keyword evidence="1 3" id="KW-0689">Ribosomal protein</keyword>
<sequence>MTVKLRLQRYGTKKRPFYRIVATSSSVKRDGKFLEIVGLYHPLVKEGGQVRLEKEKIQTWLSKGAQPSDTVKTLLSKAGIWKPFAEAKAIKDGAKQKRLNEKAKAKRAAK</sequence>
<evidence type="ECO:0000256" key="2">
    <source>
        <dbReference type="ARBA" id="ARBA00023274"/>
    </source>
</evidence>
<dbReference type="GO" id="GO:0006412">
    <property type="term" value="P:translation"/>
    <property type="evidence" value="ECO:0007669"/>
    <property type="project" value="UniProtKB-UniRule"/>
</dbReference>
<keyword evidence="5" id="KW-1185">Reference proteome</keyword>
<dbReference type="STRING" id="869212.Turpa_2118"/>
<dbReference type="GO" id="GO:0015935">
    <property type="term" value="C:small ribosomal subunit"/>
    <property type="evidence" value="ECO:0007669"/>
    <property type="project" value="TreeGrafter"/>
</dbReference>
<dbReference type="InterPro" id="IPR023803">
    <property type="entry name" value="Ribosomal_bS16_dom_sf"/>
</dbReference>
<accession>I4B657</accession>
<dbReference type="HOGENOM" id="CLU_100590_5_0_12"/>